<proteinExistence type="predicted"/>
<keyword evidence="3" id="KW-1185">Reference proteome</keyword>
<accession>A0A565CA08</accession>
<feature type="domain" description="Brf1 TBP-binding" evidence="1">
    <location>
        <begin position="27"/>
        <end position="120"/>
    </location>
</feature>
<dbReference type="Pfam" id="PF07741">
    <property type="entry name" value="BRF1"/>
    <property type="match status" value="1"/>
</dbReference>
<dbReference type="Proteomes" id="UP000489600">
    <property type="component" value="Unassembled WGS sequence"/>
</dbReference>
<comment type="caution">
    <text evidence="2">The sequence shown here is derived from an EMBL/GenBank/DDBJ whole genome shotgun (WGS) entry which is preliminary data.</text>
</comment>
<gene>
    <name evidence="2" type="ORF">ANE_LOCUS20868</name>
</gene>
<protein>
    <recommendedName>
        <fullName evidence="1">Brf1 TBP-binding domain-containing protein</fullName>
    </recommendedName>
</protein>
<evidence type="ECO:0000313" key="2">
    <source>
        <dbReference type="EMBL" id="VVB10424.1"/>
    </source>
</evidence>
<name>A0A565CA08_9BRAS</name>
<sequence>MEMTDMLMIVKNQATLMMLVTLNWIGFFLNEDEKVAMKTAWEALYPEYVGDQAVAGEASNASNANSPEYAVMLFQDSKAAVAKSRKEKRRIRAEEAKNVPPPATAMEAVRRTLDKKRLSRDYMVKSE</sequence>
<evidence type="ECO:0000259" key="1">
    <source>
        <dbReference type="Pfam" id="PF07741"/>
    </source>
</evidence>
<evidence type="ECO:0000313" key="3">
    <source>
        <dbReference type="Proteomes" id="UP000489600"/>
    </source>
</evidence>
<reference evidence="2" key="1">
    <citation type="submission" date="2019-07" db="EMBL/GenBank/DDBJ databases">
        <authorList>
            <person name="Dittberner H."/>
        </authorList>
    </citation>
    <scope>NUCLEOTIDE SEQUENCE [LARGE SCALE GENOMIC DNA]</scope>
</reference>
<dbReference type="EMBL" id="CABITT030000007">
    <property type="protein sequence ID" value="VVB10424.1"/>
    <property type="molecule type" value="Genomic_DNA"/>
</dbReference>
<dbReference type="InterPro" id="IPR011665">
    <property type="entry name" value="BRF1_TBP-bd_dom"/>
</dbReference>
<dbReference type="AlphaFoldDB" id="A0A565CA08"/>
<organism evidence="2 3">
    <name type="scientific">Arabis nemorensis</name>
    <dbReference type="NCBI Taxonomy" id="586526"/>
    <lineage>
        <taxon>Eukaryota</taxon>
        <taxon>Viridiplantae</taxon>
        <taxon>Streptophyta</taxon>
        <taxon>Embryophyta</taxon>
        <taxon>Tracheophyta</taxon>
        <taxon>Spermatophyta</taxon>
        <taxon>Magnoliopsida</taxon>
        <taxon>eudicotyledons</taxon>
        <taxon>Gunneridae</taxon>
        <taxon>Pentapetalae</taxon>
        <taxon>rosids</taxon>
        <taxon>malvids</taxon>
        <taxon>Brassicales</taxon>
        <taxon>Brassicaceae</taxon>
        <taxon>Arabideae</taxon>
        <taxon>Arabis</taxon>
    </lineage>
</organism>